<proteinExistence type="predicted"/>
<name>A0ABP7CDS1_9MICC</name>
<organism evidence="2 3">
    <name type="scientific">Arthrobacter ginkgonis</name>
    <dbReference type="NCBI Taxonomy" id="1630594"/>
    <lineage>
        <taxon>Bacteria</taxon>
        <taxon>Bacillati</taxon>
        <taxon>Actinomycetota</taxon>
        <taxon>Actinomycetes</taxon>
        <taxon>Micrococcales</taxon>
        <taxon>Micrococcaceae</taxon>
        <taxon>Arthrobacter</taxon>
    </lineage>
</organism>
<dbReference type="EMBL" id="BAABEO010000016">
    <property type="protein sequence ID" value="GAA3685602.1"/>
    <property type="molecule type" value="Genomic_DNA"/>
</dbReference>
<protein>
    <submittedName>
        <fullName evidence="2">Uncharacterized protein</fullName>
    </submittedName>
</protein>
<accession>A0ABP7CDS1</accession>
<gene>
    <name evidence="2" type="ORF">GCM10023081_23850</name>
</gene>
<reference evidence="3" key="1">
    <citation type="journal article" date="2019" name="Int. J. Syst. Evol. Microbiol.">
        <title>The Global Catalogue of Microorganisms (GCM) 10K type strain sequencing project: providing services to taxonomists for standard genome sequencing and annotation.</title>
        <authorList>
            <consortium name="The Broad Institute Genomics Platform"/>
            <consortium name="The Broad Institute Genome Sequencing Center for Infectious Disease"/>
            <person name="Wu L."/>
            <person name="Ma J."/>
        </authorList>
    </citation>
    <scope>NUCLEOTIDE SEQUENCE [LARGE SCALE GENOMIC DNA]</scope>
    <source>
        <strain evidence="3">JCM 30742</strain>
    </source>
</reference>
<dbReference type="Proteomes" id="UP001500752">
    <property type="component" value="Unassembled WGS sequence"/>
</dbReference>
<evidence type="ECO:0000313" key="3">
    <source>
        <dbReference type="Proteomes" id="UP001500752"/>
    </source>
</evidence>
<evidence type="ECO:0000256" key="1">
    <source>
        <dbReference type="SAM" id="MobiDB-lite"/>
    </source>
</evidence>
<keyword evidence="3" id="KW-1185">Reference proteome</keyword>
<feature type="region of interest" description="Disordered" evidence="1">
    <location>
        <begin position="1"/>
        <end position="57"/>
    </location>
</feature>
<feature type="compositionally biased region" description="Low complexity" evidence="1">
    <location>
        <begin position="9"/>
        <end position="24"/>
    </location>
</feature>
<evidence type="ECO:0000313" key="2">
    <source>
        <dbReference type="EMBL" id="GAA3685602.1"/>
    </source>
</evidence>
<comment type="caution">
    <text evidence="2">The sequence shown here is derived from an EMBL/GenBank/DDBJ whole genome shotgun (WGS) entry which is preliminary data.</text>
</comment>
<feature type="compositionally biased region" description="Gly residues" evidence="1">
    <location>
        <begin position="25"/>
        <end position="34"/>
    </location>
</feature>
<sequence length="57" mass="5690">MSIKEIRRSVAVRPNRSRSRASPAGAGGGGGGDTAGPTRGMPNAMLTGCPASRLPPT</sequence>